<evidence type="ECO:0000256" key="1">
    <source>
        <dbReference type="SAM" id="SignalP"/>
    </source>
</evidence>
<name>A0A7M5XDP5_9CNID</name>
<evidence type="ECO:0000313" key="3">
    <source>
        <dbReference type="Proteomes" id="UP000594262"/>
    </source>
</evidence>
<sequence>MNHNFIITFLMIAAISSYGIECSSSRSAKDVFGEEHLKQFPCHKNLTIETNQDWDDGFKGTLKLPVLQDMSKDVLENDPLFKYGHVNLTFNKNVSVSNITEENHGARKEEDNKKFSIFTKLDIKPELAEKEVGDVWDFGFTIHHDQEENSEKLKGKVGITEIQFGNYICPGAH</sequence>
<evidence type="ECO:0000313" key="2">
    <source>
        <dbReference type="EnsemblMetazoa" id="CLYHEMP021250.1"/>
    </source>
</evidence>
<dbReference type="Proteomes" id="UP000594262">
    <property type="component" value="Unplaced"/>
</dbReference>
<feature type="signal peptide" evidence="1">
    <location>
        <begin position="1"/>
        <end position="19"/>
    </location>
</feature>
<proteinExistence type="predicted"/>
<dbReference type="GeneID" id="136821135"/>
<organism evidence="2 3">
    <name type="scientific">Clytia hemisphaerica</name>
    <dbReference type="NCBI Taxonomy" id="252671"/>
    <lineage>
        <taxon>Eukaryota</taxon>
        <taxon>Metazoa</taxon>
        <taxon>Cnidaria</taxon>
        <taxon>Hydrozoa</taxon>
        <taxon>Hydroidolina</taxon>
        <taxon>Leptothecata</taxon>
        <taxon>Obeliida</taxon>
        <taxon>Clytiidae</taxon>
        <taxon>Clytia</taxon>
    </lineage>
</organism>
<keyword evidence="1" id="KW-0732">Signal</keyword>
<accession>A0A7M5XDP5</accession>
<evidence type="ECO:0008006" key="4">
    <source>
        <dbReference type="Google" id="ProtNLM"/>
    </source>
</evidence>
<reference evidence="2" key="1">
    <citation type="submission" date="2021-01" db="UniProtKB">
        <authorList>
            <consortium name="EnsemblMetazoa"/>
        </authorList>
    </citation>
    <scope>IDENTIFICATION</scope>
</reference>
<dbReference type="EnsemblMetazoa" id="CLYHEMT021250.1">
    <property type="protein sequence ID" value="CLYHEMP021250.1"/>
    <property type="gene ID" value="CLYHEMG021250"/>
</dbReference>
<dbReference type="AlphaFoldDB" id="A0A7M5XDP5"/>
<feature type="chain" id="PRO_5029720103" description="Cnidarian restricted protein" evidence="1">
    <location>
        <begin position="20"/>
        <end position="173"/>
    </location>
</feature>
<dbReference type="RefSeq" id="XP_066933460.1">
    <property type="nucleotide sequence ID" value="XM_067077359.1"/>
</dbReference>
<protein>
    <recommendedName>
        <fullName evidence="4">Cnidarian restricted protein</fullName>
    </recommendedName>
</protein>
<keyword evidence="3" id="KW-1185">Reference proteome</keyword>